<dbReference type="InterPro" id="IPR058240">
    <property type="entry name" value="rSAM_sf"/>
</dbReference>
<evidence type="ECO:0000259" key="6">
    <source>
        <dbReference type="SMART" id="SM00729"/>
    </source>
</evidence>
<dbReference type="SFLD" id="SFLDS00029">
    <property type="entry name" value="Radical_SAM"/>
    <property type="match status" value="1"/>
</dbReference>
<dbReference type="GO" id="GO:0005829">
    <property type="term" value="C:cytosol"/>
    <property type="evidence" value="ECO:0007669"/>
    <property type="project" value="TreeGrafter"/>
</dbReference>
<evidence type="ECO:0000256" key="1">
    <source>
        <dbReference type="ARBA" id="ARBA00001966"/>
    </source>
</evidence>
<dbReference type="SUPFAM" id="SSF102114">
    <property type="entry name" value="Radical SAM enzymes"/>
    <property type="match status" value="1"/>
</dbReference>
<proteinExistence type="predicted"/>
<keyword evidence="5" id="KW-0411">Iron-sulfur</keyword>
<organism evidence="7 8">
    <name type="scientific">Candidatus Yanofskybacteria bacterium RIFCSPHIGHO2_01_FULL_44_17</name>
    <dbReference type="NCBI Taxonomy" id="1802668"/>
    <lineage>
        <taxon>Bacteria</taxon>
        <taxon>Candidatus Yanofskyibacteriota</taxon>
    </lineage>
</organism>
<sequence>MATLPILQPVHTKKPPHPADIIKDISYKDVAGLNVVFINMPLRETAVPNTTPEGPLLMATRLRKHYDLPARVIDFNGYRIKDALAEKRGLPNGRHFSEREVYRFLVEHFSYYGTPDLVAFSGKITTLRWQETIAKMVRQILPHVFLVSGGGLATELKIGLFNYIPELDAVAHSEGDDTIIKICQDAKTIKEKGLRRAIESGSLNPYYLGEISNKPRLMYEGNRPRDLDALPYADIDILSDNDIIFKRVFGCDYKLVPSYLASAVWGVSANNSSAAPFTMTRSTTSVSSRGCPYGCKYCYRGTQGERQWAVRSAQHIHNQLVHYKERYGIDFHGFPDDNFAVTYGRIQDLVPLLGPLGIKWGTHTRLDEAAGLKPRPNRPGEYFFEDPLRVALMAKSGCTYIGAGPESACAKTIETLGKGGFTLSNGFEATKVFGKMYQFPRSMKYGIKNCQDVDIHVNCTWIKGNPNETLEDLKETVAFMAWQEQFYAPYGVRPEAVNKKMFTLTWYPGTEIIHHPKVRHELTRIFGLSFDPMTHEPLCNEAFHQYCLALDDATKVLEGPDGEPLNFSDIPNETFLKIRGLVDTGKTLEILNL</sequence>
<dbReference type="GO" id="GO:0003824">
    <property type="term" value="F:catalytic activity"/>
    <property type="evidence" value="ECO:0007669"/>
    <property type="project" value="InterPro"/>
</dbReference>
<dbReference type="InterPro" id="IPR023404">
    <property type="entry name" value="rSAM_horseshoe"/>
</dbReference>
<dbReference type="InterPro" id="IPR051198">
    <property type="entry name" value="BchE-like"/>
</dbReference>
<feature type="domain" description="Elp3/MiaA/NifB-like radical SAM core" evidence="6">
    <location>
        <begin position="281"/>
        <end position="528"/>
    </location>
</feature>
<comment type="caution">
    <text evidence="7">The sequence shown here is derived from an EMBL/GenBank/DDBJ whole genome shotgun (WGS) entry which is preliminary data.</text>
</comment>
<keyword evidence="3" id="KW-0479">Metal-binding</keyword>
<dbReference type="EMBL" id="MGJI01000006">
    <property type="protein sequence ID" value="OGN05651.1"/>
    <property type="molecule type" value="Genomic_DNA"/>
</dbReference>
<dbReference type="SMART" id="SM00729">
    <property type="entry name" value="Elp3"/>
    <property type="match status" value="1"/>
</dbReference>
<evidence type="ECO:0000256" key="4">
    <source>
        <dbReference type="ARBA" id="ARBA00023004"/>
    </source>
</evidence>
<evidence type="ECO:0000313" key="8">
    <source>
        <dbReference type="Proteomes" id="UP000177507"/>
    </source>
</evidence>
<evidence type="ECO:0000313" key="7">
    <source>
        <dbReference type="EMBL" id="OGN05651.1"/>
    </source>
</evidence>
<evidence type="ECO:0000256" key="3">
    <source>
        <dbReference type="ARBA" id="ARBA00022723"/>
    </source>
</evidence>
<gene>
    <name evidence="7" type="ORF">A2831_00505</name>
</gene>
<reference evidence="7 8" key="1">
    <citation type="journal article" date="2016" name="Nat. Commun.">
        <title>Thousands of microbial genomes shed light on interconnected biogeochemical processes in an aquifer system.</title>
        <authorList>
            <person name="Anantharaman K."/>
            <person name="Brown C.T."/>
            <person name="Hug L.A."/>
            <person name="Sharon I."/>
            <person name="Castelle C.J."/>
            <person name="Probst A.J."/>
            <person name="Thomas B.C."/>
            <person name="Singh A."/>
            <person name="Wilkins M.J."/>
            <person name="Karaoz U."/>
            <person name="Brodie E.L."/>
            <person name="Williams K.H."/>
            <person name="Hubbard S.S."/>
            <person name="Banfield J.F."/>
        </authorList>
    </citation>
    <scope>NUCLEOTIDE SEQUENCE [LARGE SCALE GENOMIC DNA]</scope>
</reference>
<dbReference type="SFLD" id="SFLDG01082">
    <property type="entry name" value="B12-binding_domain_containing"/>
    <property type="match status" value="1"/>
</dbReference>
<dbReference type="CDD" id="cd01335">
    <property type="entry name" value="Radical_SAM"/>
    <property type="match status" value="1"/>
</dbReference>
<evidence type="ECO:0000256" key="2">
    <source>
        <dbReference type="ARBA" id="ARBA00022691"/>
    </source>
</evidence>
<comment type="cofactor">
    <cofactor evidence="1">
        <name>[4Fe-4S] cluster</name>
        <dbReference type="ChEBI" id="CHEBI:49883"/>
    </cofactor>
</comment>
<dbReference type="Proteomes" id="UP000177507">
    <property type="component" value="Unassembled WGS sequence"/>
</dbReference>
<keyword evidence="2" id="KW-0949">S-adenosyl-L-methionine</keyword>
<dbReference type="PANTHER" id="PTHR43409">
    <property type="entry name" value="ANAEROBIC MAGNESIUM-PROTOPORPHYRIN IX MONOMETHYL ESTER CYCLASE-RELATED"/>
    <property type="match status" value="1"/>
</dbReference>
<dbReference type="STRING" id="1802668.A2831_00505"/>
<dbReference type="InterPro" id="IPR007197">
    <property type="entry name" value="rSAM"/>
</dbReference>
<accession>A0A1F8EXR0</accession>
<keyword evidence="4" id="KW-0408">Iron</keyword>
<dbReference type="AlphaFoldDB" id="A0A1F8EXR0"/>
<dbReference type="InterPro" id="IPR006638">
    <property type="entry name" value="Elp3/MiaA/NifB-like_rSAM"/>
</dbReference>
<dbReference type="Gene3D" id="3.80.30.20">
    <property type="entry name" value="tm_1862 like domain"/>
    <property type="match status" value="1"/>
</dbReference>
<evidence type="ECO:0000256" key="5">
    <source>
        <dbReference type="ARBA" id="ARBA00023014"/>
    </source>
</evidence>
<dbReference type="Gene3D" id="3.40.50.280">
    <property type="entry name" value="Cobalamin-binding domain"/>
    <property type="match status" value="1"/>
</dbReference>
<name>A0A1F8EXR0_9BACT</name>
<dbReference type="GO" id="GO:0046872">
    <property type="term" value="F:metal ion binding"/>
    <property type="evidence" value="ECO:0007669"/>
    <property type="project" value="UniProtKB-KW"/>
</dbReference>
<dbReference type="GO" id="GO:0051536">
    <property type="term" value="F:iron-sulfur cluster binding"/>
    <property type="evidence" value="ECO:0007669"/>
    <property type="project" value="UniProtKB-KW"/>
</dbReference>
<dbReference type="PANTHER" id="PTHR43409:SF16">
    <property type="entry name" value="SLR0320 PROTEIN"/>
    <property type="match status" value="1"/>
</dbReference>
<protein>
    <recommendedName>
        <fullName evidence="6">Elp3/MiaA/NifB-like radical SAM core domain-containing protein</fullName>
    </recommendedName>
</protein>